<dbReference type="Pfam" id="PF00646">
    <property type="entry name" value="F-box"/>
    <property type="match status" value="1"/>
</dbReference>
<dbReference type="AlphaFoldDB" id="A0A392M4W3"/>
<dbReference type="InterPro" id="IPR017451">
    <property type="entry name" value="F-box-assoc_interact_dom"/>
</dbReference>
<proteinExistence type="predicted"/>
<dbReference type="CDD" id="cd22157">
    <property type="entry name" value="F-box_AtFBW1-like"/>
    <property type="match status" value="1"/>
</dbReference>
<dbReference type="InterPro" id="IPR036047">
    <property type="entry name" value="F-box-like_dom_sf"/>
</dbReference>
<feature type="domain" description="F-box" evidence="1">
    <location>
        <begin position="27"/>
        <end position="76"/>
    </location>
</feature>
<dbReference type="InterPro" id="IPR001810">
    <property type="entry name" value="F-box_dom"/>
</dbReference>
<dbReference type="PROSITE" id="PS50181">
    <property type="entry name" value="FBOX"/>
    <property type="match status" value="1"/>
</dbReference>
<dbReference type="Gene3D" id="1.20.1280.50">
    <property type="match status" value="1"/>
</dbReference>
<dbReference type="SMART" id="SM00256">
    <property type="entry name" value="FBOX"/>
    <property type="match status" value="1"/>
</dbReference>
<evidence type="ECO:0000313" key="2">
    <source>
        <dbReference type="EMBL" id="MCH82113.1"/>
    </source>
</evidence>
<protein>
    <submittedName>
        <fullName evidence="2">F-box family protein</fullName>
    </submittedName>
</protein>
<organism evidence="2 3">
    <name type="scientific">Trifolium medium</name>
    <dbReference type="NCBI Taxonomy" id="97028"/>
    <lineage>
        <taxon>Eukaryota</taxon>
        <taxon>Viridiplantae</taxon>
        <taxon>Streptophyta</taxon>
        <taxon>Embryophyta</taxon>
        <taxon>Tracheophyta</taxon>
        <taxon>Spermatophyta</taxon>
        <taxon>Magnoliopsida</taxon>
        <taxon>eudicotyledons</taxon>
        <taxon>Gunneridae</taxon>
        <taxon>Pentapetalae</taxon>
        <taxon>rosids</taxon>
        <taxon>fabids</taxon>
        <taxon>Fabales</taxon>
        <taxon>Fabaceae</taxon>
        <taxon>Papilionoideae</taxon>
        <taxon>50 kb inversion clade</taxon>
        <taxon>NPAAA clade</taxon>
        <taxon>Hologalegina</taxon>
        <taxon>IRL clade</taxon>
        <taxon>Trifolieae</taxon>
        <taxon>Trifolium</taxon>
    </lineage>
</organism>
<comment type="caution">
    <text evidence="2">The sequence shown here is derived from an EMBL/GenBank/DDBJ whole genome shotgun (WGS) entry which is preliminary data.</text>
</comment>
<gene>
    <name evidence="2" type="ORF">A2U01_0002910</name>
</gene>
<sequence>ITMNRRFNSIASVTTRYRGKPAKEKVGRSFADLPSSITTCILLQLPIKSVSMCKCVCKTWNALISDPYFATLYSQHASLGFMIRTTCPGHVSNTLHLFECKPKKVGCVDVKFDPKFKLPLRNANTTCDDDPADKFGVVNSCNGLLCLCEPTSMSGELQRVNNLVVCNPITGEFIRLPEATGIMNTRKAICAGLGFQPKTNEYKVIRMCKIDNGNAMVVEMHTLGTTTWKTIEVDPKFLFLRLESPASVNGALHWINFDGKIRSILCFDFESERLQSFPSPPPPPPPESNVLGISMVELKGFLYFCESILNSCVVWLMKKYGIGESWTKVFCTDNFNKFPWRFSICRPIKHFENGGGALLLQWSYATDSFVYFEPGHTRIFDVSWDKPVWFESIPHNPSFISLKNIVKGKNIEVQNVHSWMIPSNGELQGSNKKQRC</sequence>
<dbReference type="PANTHER" id="PTHR31672:SF13">
    <property type="entry name" value="F-BOX PROTEIN CPR30-LIKE"/>
    <property type="match status" value="1"/>
</dbReference>
<reference evidence="2 3" key="1">
    <citation type="journal article" date="2018" name="Front. Plant Sci.">
        <title>Red Clover (Trifolium pratense) and Zigzag Clover (T. medium) - A Picture of Genomic Similarities and Differences.</title>
        <authorList>
            <person name="Dluhosova J."/>
            <person name="Istvanek J."/>
            <person name="Nedelnik J."/>
            <person name="Repkova J."/>
        </authorList>
    </citation>
    <scope>NUCLEOTIDE SEQUENCE [LARGE SCALE GENOMIC DNA]</scope>
    <source>
        <strain evidence="3">cv. 10/8</strain>
        <tissue evidence="2">Leaf</tissue>
    </source>
</reference>
<evidence type="ECO:0000259" key="1">
    <source>
        <dbReference type="PROSITE" id="PS50181"/>
    </source>
</evidence>
<feature type="non-terminal residue" evidence="2">
    <location>
        <position position="1"/>
    </location>
</feature>
<keyword evidence="3" id="KW-1185">Reference proteome</keyword>
<dbReference type="InterPro" id="IPR006527">
    <property type="entry name" value="F-box-assoc_dom_typ1"/>
</dbReference>
<accession>A0A392M4W3</accession>
<dbReference type="InterPro" id="IPR050796">
    <property type="entry name" value="SCF_F-box_component"/>
</dbReference>
<dbReference type="PANTHER" id="PTHR31672">
    <property type="entry name" value="BNACNNG10540D PROTEIN"/>
    <property type="match status" value="1"/>
</dbReference>
<evidence type="ECO:0000313" key="3">
    <source>
        <dbReference type="Proteomes" id="UP000265520"/>
    </source>
</evidence>
<dbReference type="Proteomes" id="UP000265520">
    <property type="component" value="Unassembled WGS sequence"/>
</dbReference>
<dbReference type="Pfam" id="PF07734">
    <property type="entry name" value="FBA_1"/>
    <property type="match status" value="1"/>
</dbReference>
<dbReference type="NCBIfam" id="TIGR01640">
    <property type="entry name" value="F_box_assoc_1"/>
    <property type="match status" value="1"/>
</dbReference>
<dbReference type="SUPFAM" id="SSF81383">
    <property type="entry name" value="F-box domain"/>
    <property type="match status" value="1"/>
</dbReference>
<dbReference type="EMBL" id="LXQA010003223">
    <property type="protein sequence ID" value="MCH82113.1"/>
    <property type="molecule type" value="Genomic_DNA"/>
</dbReference>
<name>A0A392M4W3_9FABA</name>